<feature type="transmembrane region" description="Helical" evidence="9">
    <location>
        <begin position="468"/>
        <end position="489"/>
    </location>
</feature>
<accession>A0A8J2RSN6</accession>
<dbReference type="PANTHER" id="PTHR42643">
    <property type="entry name" value="IONOTROPIC RECEPTOR 20A-RELATED"/>
    <property type="match status" value="1"/>
</dbReference>
<dbReference type="SUPFAM" id="SSF53850">
    <property type="entry name" value="Periplasmic binding protein-like II"/>
    <property type="match status" value="1"/>
</dbReference>
<dbReference type="EMBL" id="CAKKLH010000190">
    <property type="protein sequence ID" value="CAH0105508.1"/>
    <property type="molecule type" value="Genomic_DNA"/>
</dbReference>
<feature type="transmembrane region" description="Helical" evidence="9">
    <location>
        <begin position="261"/>
        <end position="284"/>
    </location>
</feature>
<evidence type="ECO:0000256" key="9">
    <source>
        <dbReference type="SAM" id="Phobius"/>
    </source>
</evidence>
<keyword evidence="8" id="KW-0325">Glycoprotein</keyword>
<dbReference type="GO" id="GO:0015276">
    <property type="term" value="F:ligand-gated monoatomic ion channel activity"/>
    <property type="evidence" value="ECO:0007669"/>
    <property type="project" value="InterPro"/>
</dbReference>
<dbReference type="Gene3D" id="1.10.287.70">
    <property type="match status" value="1"/>
</dbReference>
<evidence type="ECO:0000256" key="3">
    <source>
        <dbReference type="ARBA" id="ARBA00022475"/>
    </source>
</evidence>
<organism evidence="11 12">
    <name type="scientific">Daphnia galeata</name>
    <dbReference type="NCBI Taxonomy" id="27404"/>
    <lineage>
        <taxon>Eukaryota</taxon>
        <taxon>Metazoa</taxon>
        <taxon>Ecdysozoa</taxon>
        <taxon>Arthropoda</taxon>
        <taxon>Crustacea</taxon>
        <taxon>Branchiopoda</taxon>
        <taxon>Diplostraca</taxon>
        <taxon>Cladocera</taxon>
        <taxon>Anomopoda</taxon>
        <taxon>Daphniidae</taxon>
        <taxon>Daphnia</taxon>
    </lineage>
</organism>
<feature type="domain" description="Ionotropic glutamate receptor C-terminal" evidence="10">
    <location>
        <begin position="186"/>
        <end position="476"/>
    </location>
</feature>
<keyword evidence="12" id="KW-1185">Reference proteome</keyword>
<keyword evidence="7" id="KW-0675">Receptor</keyword>
<evidence type="ECO:0000256" key="2">
    <source>
        <dbReference type="ARBA" id="ARBA00008685"/>
    </source>
</evidence>
<keyword evidence="3" id="KW-1003">Cell membrane</keyword>
<reference evidence="11" key="1">
    <citation type="submission" date="2021-11" db="EMBL/GenBank/DDBJ databases">
        <authorList>
            <person name="Schell T."/>
        </authorList>
    </citation>
    <scope>NUCLEOTIDE SEQUENCE</scope>
    <source>
        <strain evidence="11">M5</strain>
    </source>
</reference>
<keyword evidence="6 9" id="KW-0472">Membrane</keyword>
<name>A0A8J2RSN6_9CRUS</name>
<dbReference type="OrthoDB" id="6376023at2759"/>
<proteinExistence type="inferred from homology"/>
<comment type="subcellular location">
    <subcellularLocation>
        <location evidence="1">Cell membrane</location>
        <topology evidence="1">Multi-pass membrane protein</topology>
    </subcellularLocation>
</comment>
<evidence type="ECO:0000313" key="12">
    <source>
        <dbReference type="Proteomes" id="UP000789390"/>
    </source>
</evidence>
<comment type="similarity">
    <text evidence="2">Belongs to the glutamate-gated ion channel (TC 1.A.10.1) family.</text>
</comment>
<evidence type="ECO:0000259" key="10">
    <source>
        <dbReference type="Pfam" id="PF00060"/>
    </source>
</evidence>
<dbReference type="InterPro" id="IPR001320">
    <property type="entry name" value="Iontro_rcpt_C"/>
</dbReference>
<evidence type="ECO:0000256" key="8">
    <source>
        <dbReference type="ARBA" id="ARBA00023180"/>
    </source>
</evidence>
<feature type="transmembrane region" description="Helical" evidence="9">
    <location>
        <begin position="187"/>
        <end position="206"/>
    </location>
</feature>
<dbReference type="Pfam" id="PF00060">
    <property type="entry name" value="Lig_chan"/>
    <property type="match status" value="1"/>
</dbReference>
<evidence type="ECO:0000256" key="4">
    <source>
        <dbReference type="ARBA" id="ARBA00022692"/>
    </source>
</evidence>
<dbReference type="GO" id="GO:0005886">
    <property type="term" value="C:plasma membrane"/>
    <property type="evidence" value="ECO:0007669"/>
    <property type="project" value="UniProtKB-SubCell"/>
</dbReference>
<sequence length="509" mass="56406">MRIEDNSLPHQTSGGYTIAERNISHEVTMRPLAFVLFTVICNADQLLDERPSLPQQAFNTPLNGENLRLILLPLPGVSDVKRNSTGYVIQTAGPIPLALDWLSHIPMFPLLDQSPITVNDLPNQKGGISFLREGEAELFLGAVVATVGRFKDADLSSAWYSGSFSILIPFPNSSTNIGALIEPMSTNVWICIALSIPTVMLSLFGLTKCIVALNKRIMVESSNSKENPSAGNFQTTDYVVTVLLSQGGYCVRKQLAIRLAAAAWCLACFVLVQTYSSTLIAFIMSPNNKPIINSVYDIPNVPGLKITVERNFAADKLRYVTSRTLSSFIQQTNFGIYKKLGDSLREDPSLRCNATEICLDKVRSGNHVYIHGEGVNRNVIAMDREKTGTCNFTITAELFWLGHLHFLFPKKSPYSETINRGILRMLETGLLGKWIKTFNPETKECSLKSYNKNKNENSQITLKNLTSALVLLLLGVFVSFVVFIIELIYHQFGLDSSCKISRPSQAIIL</sequence>
<keyword evidence="5 9" id="KW-1133">Transmembrane helix</keyword>
<evidence type="ECO:0000256" key="7">
    <source>
        <dbReference type="ARBA" id="ARBA00023170"/>
    </source>
</evidence>
<evidence type="ECO:0000256" key="1">
    <source>
        <dbReference type="ARBA" id="ARBA00004651"/>
    </source>
</evidence>
<gene>
    <name evidence="11" type="ORF">DGAL_LOCUS8563</name>
</gene>
<evidence type="ECO:0000313" key="11">
    <source>
        <dbReference type="EMBL" id="CAH0105508.1"/>
    </source>
</evidence>
<dbReference type="FunFam" id="1.10.287.70:FF:000281">
    <property type="entry name" value="Uncharacterized protein"/>
    <property type="match status" value="1"/>
</dbReference>
<protein>
    <recommendedName>
        <fullName evidence="10">Ionotropic glutamate receptor C-terminal domain-containing protein</fullName>
    </recommendedName>
</protein>
<dbReference type="InterPro" id="IPR052192">
    <property type="entry name" value="Insect_Ionotropic_Sensory_Rcpt"/>
</dbReference>
<evidence type="ECO:0000256" key="6">
    <source>
        <dbReference type="ARBA" id="ARBA00023136"/>
    </source>
</evidence>
<dbReference type="Proteomes" id="UP000789390">
    <property type="component" value="Unassembled WGS sequence"/>
</dbReference>
<evidence type="ECO:0000256" key="5">
    <source>
        <dbReference type="ARBA" id="ARBA00022989"/>
    </source>
</evidence>
<keyword evidence="4 9" id="KW-0812">Transmembrane</keyword>
<dbReference type="GO" id="GO:0050906">
    <property type="term" value="P:detection of stimulus involved in sensory perception"/>
    <property type="evidence" value="ECO:0007669"/>
    <property type="project" value="UniProtKB-ARBA"/>
</dbReference>
<comment type="caution">
    <text evidence="11">The sequence shown here is derived from an EMBL/GenBank/DDBJ whole genome shotgun (WGS) entry which is preliminary data.</text>
</comment>
<dbReference type="PANTHER" id="PTHR42643:SF24">
    <property type="entry name" value="IONOTROPIC RECEPTOR 60A"/>
    <property type="match status" value="1"/>
</dbReference>
<dbReference type="AlphaFoldDB" id="A0A8J2RSN6"/>